<evidence type="ECO:0000256" key="5">
    <source>
        <dbReference type="ARBA" id="ARBA00022777"/>
    </source>
</evidence>
<comment type="similarity">
    <text evidence="2">Belongs to the diacylglycerol/lipid kinase family.</text>
</comment>
<dbReference type="PANTHER" id="PTHR12358:SF106">
    <property type="entry name" value="LIPID KINASE YEGS"/>
    <property type="match status" value="1"/>
</dbReference>
<evidence type="ECO:0000256" key="7">
    <source>
        <dbReference type="ARBA" id="ARBA00023209"/>
    </source>
</evidence>
<organism evidence="10 11">
    <name type="scientific">Brevibacterium luteolum</name>
    <dbReference type="NCBI Taxonomy" id="199591"/>
    <lineage>
        <taxon>Bacteria</taxon>
        <taxon>Bacillati</taxon>
        <taxon>Actinomycetota</taxon>
        <taxon>Actinomycetes</taxon>
        <taxon>Micrococcales</taxon>
        <taxon>Brevibacteriaceae</taxon>
        <taxon>Brevibacterium</taxon>
    </lineage>
</organism>
<dbReference type="Gene3D" id="2.60.200.40">
    <property type="match status" value="1"/>
</dbReference>
<evidence type="ECO:0000313" key="11">
    <source>
        <dbReference type="Proteomes" id="UP000235703"/>
    </source>
</evidence>
<dbReference type="Gene3D" id="3.40.50.10330">
    <property type="entry name" value="Probable inorganic polyphosphate/atp-NAD kinase, domain 1"/>
    <property type="match status" value="1"/>
</dbReference>
<evidence type="ECO:0000256" key="8">
    <source>
        <dbReference type="ARBA" id="ARBA00023264"/>
    </source>
</evidence>
<dbReference type="Pfam" id="PF19279">
    <property type="entry name" value="YegS_C"/>
    <property type="match status" value="1"/>
</dbReference>
<dbReference type="GO" id="GO:0004143">
    <property type="term" value="F:ATP-dependent diacylglycerol kinase activity"/>
    <property type="evidence" value="ECO:0007669"/>
    <property type="project" value="TreeGrafter"/>
</dbReference>
<evidence type="ECO:0000256" key="1">
    <source>
        <dbReference type="ARBA" id="ARBA00001946"/>
    </source>
</evidence>
<keyword evidence="8" id="KW-1208">Phospholipid metabolism</keyword>
<evidence type="ECO:0000256" key="4">
    <source>
        <dbReference type="ARBA" id="ARBA00022741"/>
    </source>
</evidence>
<dbReference type="EMBL" id="PNFZ01000007">
    <property type="protein sequence ID" value="PMB97427.1"/>
    <property type="molecule type" value="Genomic_DNA"/>
</dbReference>
<dbReference type="SMART" id="SM00046">
    <property type="entry name" value="DAGKc"/>
    <property type="match status" value="1"/>
</dbReference>
<evidence type="ECO:0000313" key="10">
    <source>
        <dbReference type="EMBL" id="PMB97427.1"/>
    </source>
</evidence>
<dbReference type="GO" id="GO:0005524">
    <property type="term" value="F:ATP binding"/>
    <property type="evidence" value="ECO:0007669"/>
    <property type="project" value="UniProtKB-KW"/>
</dbReference>
<evidence type="ECO:0000256" key="6">
    <source>
        <dbReference type="ARBA" id="ARBA00022840"/>
    </source>
</evidence>
<keyword evidence="4" id="KW-0547">Nucleotide-binding</keyword>
<gene>
    <name evidence="10" type="ORF">CJ198_11625</name>
</gene>
<dbReference type="PANTHER" id="PTHR12358">
    <property type="entry name" value="SPHINGOSINE KINASE"/>
    <property type="match status" value="1"/>
</dbReference>
<keyword evidence="11" id="KW-1185">Reference proteome</keyword>
<comment type="caution">
    <text evidence="10">The sequence shown here is derived from an EMBL/GenBank/DDBJ whole genome shotgun (WGS) entry which is preliminary data.</text>
</comment>
<dbReference type="InterPro" id="IPR050187">
    <property type="entry name" value="Lipid_Phosphate_FormReg"/>
</dbReference>
<dbReference type="Pfam" id="PF00781">
    <property type="entry name" value="DAGK_cat"/>
    <property type="match status" value="1"/>
</dbReference>
<keyword evidence="7" id="KW-0594">Phospholipid biosynthesis</keyword>
<evidence type="ECO:0000259" key="9">
    <source>
        <dbReference type="PROSITE" id="PS50146"/>
    </source>
</evidence>
<keyword evidence="7" id="KW-0443">Lipid metabolism</keyword>
<keyword evidence="3" id="KW-0808">Transferase</keyword>
<dbReference type="InterPro" id="IPR045540">
    <property type="entry name" value="YegS/DAGK_C"/>
</dbReference>
<evidence type="ECO:0000256" key="2">
    <source>
        <dbReference type="ARBA" id="ARBA00005983"/>
    </source>
</evidence>
<accession>A0A2N6PFF5</accession>
<dbReference type="PROSITE" id="PS50146">
    <property type="entry name" value="DAGK"/>
    <property type="match status" value="1"/>
</dbReference>
<dbReference type="SUPFAM" id="SSF111331">
    <property type="entry name" value="NAD kinase/diacylglycerol kinase-like"/>
    <property type="match status" value="1"/>
</dbReference>
<reference evidence="10 11" key="1">
    <citation type="submission" date="2017-09" db="EMBL/GenBank/DDBJ databases">
        <title>Bacterial strain isolated from the female urinary microbiota.</title>
        <authorList>
            <person name="Thomas-White K."/>
            <person name="Kumar N."/>
            <person name="Forster S."/>
            <person name="Putonti C."/>
            <person name="Lawley T."/>
            <person name="Wolfe A.J."/>
        </authorList>
    </citation>
    <scope>NUCLEOTIDE SEQUENCE [LARGE SCALE GENOMIC DNA]</scope>
    <source>
        <strain evidence="10 11">UMB0680</strain>
    </source>
</reference>
<keyword evidence="6" id="KW-0067">ATP-binding</keyword>
<comment type="cofactor">
    <cofactor evidence="1">
        <name>Mg(2+)</name>
        <dbReference type="ChEBI" id="CHEBI:18420"/>
    </cofactor>
</comment>
<dbReference type="GO" id="GO:0008654">
    <property type="term" value="P:phospholipid biosynthetic process"/>
    <property type="evidence" value="ECO:0007669"/>
    <property type="project" value="UniProtKB-KW"/>
</dbReference>
<evidence type="ECO:0000256" key="3">
    <source>
        <dbReference type="ARBA" id="ARBA00022679"/>
    </source>
</evidence>
<protein>
    <recommendedName>
        <fullName evidence="9">DAGKc domain-containing protein</fullName>
    </recommendedName>
</protein>
<feature type="domain" description="DAGKc" evidence="9">
    <location>
        <begin position="14"/>
        <end position="144"/>
    </location>
</feature>
<dbReference type="InterPro" id="IPR017438">
    <property type="entry name" value="ATP-NAD_kinase_N"/>
</dbReference>
<keyword evidence="5" id="KW-0418">Kinase</keyword>
<dbReference type="AlphaFoldDB" id="A0A2N6PFF5"/>
<sequence length="339" mass="35847">MVSGTHAREADRMRSRSRVLVLVNPLASERHPGLAIALATAASELDLLMPRGVNAGLQFRAAAEMVETGVDAVVVCGGDGTVAAGLALTAGTGIPLGIVPAGTGNDFARAARIERSDPAGSLARLLDGLRDGALRTCTVDALRMSVVTRESGASNVWVANSANIGFDALVNARANTYRHLPVTGRYLVALLRELPAFRPARFRISRDDQPPRDRTATLICVQNGPWIGGGIPLAPSADPRSGTAVLSTVDRIPRLVLAALFPLIYLRAHRLLTPLCQHRIERARITVPSGVPVYSDGEEILPGSQDGAEVEIAVVPGAVRLIQGLPDRQPPCGASWRNE</sequence>
<dbReference type="InterPro" id="IPR016064">
    <property type="entry name" value="NAD/diacylglycerol_kinase_sf"/>
</dbReference>
<name>A0A2N6PFF5_9MICO</name>
<keyword evidence="7" id="KW-0444">Lipid biosynthesis</keyword>
<proteinExistence type="inferred from homology"/>
<dbReference type="Proteomes" id="UP000235703">
    <property type="component" value="Unassembled WGS sequence"/>
</dbReference>
<dbReference type="GO" id="GO:0005886">
    <property type="term" value="C:plasma membrane"/>
    <property type="evidence" value="ECO:0007669"/>
    <property type="project" value="TreeGrafter"/>
</dbReference>
<dbReference type="InterPro" id="IPR001206">
    <property type="entry name" value="Diacylglycerol_kinase_cat_dom"/>
</dbReference>